<protein>
    <submittedName>
        <fullName evidence="2">CG13984</fullName>
    </submittedName>
</protein>
<dbReference type="EMBL" id="CP012523">
    <property type="protein sequence ID" value="ALC38382.1"/>
    <property type="molecule type" value="Genomic_DNA"/>
</dbReference>
<dbReference type="Proteomes" id="UP000494163">
    <property type="component" value="Chromosome 2L"/>
</dbReference>
<keyword evidence="1" id="KW-0812">Transmembrane</keyword>
<dbReference type="OrthoDB" id="7864495at2759"/>
<proteinExistence type="predicted"/>
<keyword evidence="1" id="KW-1133">Transmembrane helix</keyword>
<evidence type="ECO:0000313" key="2">
    <source>
        <dbReference type="EMBL" id="ALC38382.1"/>
    </source>
</evidence>
<dbReference type="AlphaFoldDB" id="A0A0M4EPA6"/>
<reference evidence="2 3" key="1">
    <citation type="submission" date="2015-08" db="EMBL/GenBank/DDBJ databases">
        <title>Ancestral chromatin configuration constrains chromatin evolution on differentiating sex chromosomes in Drosophila.</title>
        <authorList>
            <person name="Zhou Q."/>
            <person name="Bachtrog D."/>
        </authorList>
    </citation>
    <scope>NUCLEOTIDE SEQUENCE [LARGE SCALE GENOMIC DNA]</scope>
    <source>
        <tissue evidence="2">Whole larvae</tissue>
    </source>
</reference>
<feature type="transmembrane region" description="Helical" evidence="1">
    <location>
        <begin position="24"/>
        <end position="50"/>
    </location>
</feature>
<evidence type="ECO:0000313" key="3">
    <source>
        <dbReference type="Proteomes" id="UP000494163"/>
    </source>
</evidence>
<keyword evidence="3" id="KW-1185">Reference proteome</keyword>
<sequence>MDYQQYFHKQLQIFNYHLHSDYGLLLKAATCIAFGAIFGWLMGVITLIIYKLAERFAMPAKHNFNYMDDEFDLDLDTDTVRGGGGHGAKRADEALHAAYRRVLGFAIDLLSVHVATDALKLHFRQSQVAAQSH</sequence>
<name>A0A0M4EPA6_DROBS</name>
<accession>A0A0M4EPA6</accession>
<organism evidence="2 3">
    <name type="scientific">Drosophila busckii</name>
    <name type="common">Fruit fly</name>
    <dbReference type="NCBI Taxonomy" id="30019"/>
    <lineage>
        <taxon>Eukaryota</taxon>
        <taxon>Metazoa</taxon>
        <taxon>Ecdysozoa</taxon>
        <taxon>Arthropoda</taxon>
        <taxon>Hexapoda</taxon>
        <taxon>Insecta</taxon>
        <taxon>Pterygota</taxon>
        <taxon>Neoptera</taxon>
        <taxon>Endopterygota</taxon>
        <taxon>Diptera</taxon>
        <taxon>Brachycera</taxon>
        <taxon>Muscomorpha</taxon>
        <taxon>Ephydroidea</taxon>
        <taxon>Drosophilidae</taxon>
        <taxon>Drosophila</taxon>
    </lineage>
</organism>
<gene>
    <name evidence="2" type="ORF">Dbus_chr2Lg467</name>
</gene>
<keyword evidence="1" id="KW-0472">Membrane</keyword>
<evidence type="ECO:0000256" key="1">
    <source>
        <dbReference type="SAM" id="Phobius"/>
    </source>
</evidence>